<dbReference type="RefSeq" id="WP_204204991.1">
    <property type="nucleotide sequence ID" value="NZ_JAFELM010000043.1"/>
</dbReference>
<reference evidence="3 4" key="1">
    <citation type="submission" date="2021-02" db="EMBL/GenBank/DDBJ databases">
        <title>Bacillus sp. RD4P76, an endophyte from a halophyte.</title>
        <authorList>
            <person name="Sun J.-Q."/>
        </authorList>
    </citation>
    <scope>NUCLEOTIDE SEQUENCE [LARGE SCALE GENOMIC DNA]</scope>
    <source>
        <strain evidence="3 4">RD4P76</strain>
    </source>
</reference>
<feature type="transmembrane region" description="Helical" evidence="1">
    <location>
        <begin position="12"/>
        <end position="34"/>
    </location>
</feature>
<accession>A0ABS2DNA6</accession>
<dbReference type="InterPro" id="IPR028087">
    <property type="entry name" value="Tad_N"/>
</dbReference>
<evidence type="ECO:0000259" key="2">
    <source>
        <dbReference type="Pfam" id="PF13400"/>
    </source>
</evidence>
<keyword evidence="1" id="KW-0472">Membrane</keyword>
<sequence>MKTFKQILNRENGNAIILVTISLMVLLTMAGLVIDGGKLYVTKSHLQKAANASVLSGAQKLLVDEQFVNNVVNDVLDFHEEKESLQEVMIEDNRLVRVSLNKEMPLSFSTLFGLESSPVFAKAAAEIGTMGKASGAVPIGIDERFELEFYKEYQLKTDSIGNDTGWFGILSLGGSGADTYYENFMNGYDEEIKVGDVLSTETGNVAGKTRSAIEARIDQCPYTFEDAVDKKCSRIILIPVYRPVNVTSNQIKEVQVVGFAYFYLTRPATSKDTSVHGMFIKTTGPGTIDPNALNRGAYSIRLTE</sequence>
<dbReference type="EMBL" id="JAFELM010000043">
    <property type="protein sequence ID" value="MBM6619515.1"/>
    <property type="molecule type" value="Genomic_DNA"/>
</dbReference>
<evidence type="ECO:0000313" key="4">
    <source>
        <dbReference type="Proteomes" id="UP001518925"/>
    </source>
</evidence>
<evidence type="ECO:0000256" key="1">
    <source>
        <dbReference type="SAM" id="Phobius"/>
    </source>
</evidence>
<proteinExistence type="predicted"/>
<protein>
    <submittedName>
        <fullName evidence="3">Tad domain-containing protein</fullName>
    </submittedName>
</protein>
<dbReference type="Proteomes" id="UP001518925">
    <property type="component" value="Unassembled WGS sequence"/>
</dbReference>
<gene>
    <name evidence="3" type="ORF">JR050_17780</name>
</gene>
<organism evidence="3 4">
    <name type="scientific">Bacillus suaedaesalsae</name>
    <dbReference type="NCBI Taxonomy" id="2810349"/>
    <lineage>
        <taxon>Bacteria</taxon>
        <taxon>Bacillati</taxon>
        <taxon>Bacillota</taxon>
        <taxon>Bacilli</taxon>
        <taxon>Bacillales</taxon>
        <taxon>Bacillaceae</taxon>
        <taxon>Bacillus</taxon>
    </lineage>
</organism>
<comment type="caution">
    <text evidence="3">The sequence shown here is derived from an EMBL/GenBank/DDBJ whole genome shotgun (WGS) entry which is preliminary data.</text>
</comment>
<keyword evidence="1" id="KW-0812">Transmembrane</keyword>
<evidence type="ECO:0000313" key="3">
    <source>
        <dbReference type="EMBL" id="MBM6619515.1"/>
    </source>
</evidence>
<keyword evidence="1" id="KW-1133">Transmembrane helix</keyword>
<keyword evidence="4" id="KW-1185">Reference proteome</keyword>
<name>A0ABS2DNA6_9BACI</name>
<dbReference type="Pfam" id="PF13400">
    <property type="entry name" value="Tad"/>
    <property type="match status" value="1"/>
</dbReference>
<feature type="domain" description="Putative Flp pilus-assembly TadG-like N-terminal" evidence="2">
    <location>
        <begin position="13"/>
        <end position="59"/>
    </location>
</feature>